<protein>
    <submittedName>
        <fullName evidence="9">Uncharacterized protein</fullName>
    </submittedName>
</protein>
<evidence type="ECO:0000256" key="5">
    <source>
        <dbReference type="ARBA" id="ARBA00023002"/>
    </source>
</evidence>
<keyword evidence="6" id="KW-0408">Iron</keyword>
<dbReference type="STRING" id="933084.A0A067PQA3"/>
<dbReference type="Proteomes" id="UP000027265">
    <property type="component" value="Unassembled WGS sequence"/>
</dbReference>
<dbReference type="EMBL" id="KL197723">
    <property type="protein sequence ID" value="KDQ55995.1"/>
    <property type="molecule type" value="Genomic_DNA"/>
</dbReference>
<dbReference type="GO" id="GO:0005506">
    <property type="term" value="F:iron ion binding"/>
    <property type="evidence" value="ECO:0007669"/>
    <property type="project" value="InterPro"/>
</dbReference>
<evidence type="ECO:0000313" key="10">
    <source>
        <dbReference type="Proteomes" id="UP000027265"/>
    </source>
</evidence>
<evidence type="ECO:0000313" key="9">
    <source>
        <dbReference type="EMBL" id="KDQ55995.1"/>
    </source>
</evidence>
<evidence type="ECO:0000256" key="4">
    <source>
        <dbReference type="ARBA" id="ARBA00022723"/>
    </source>
</evidence>
<keyword evidence="8" id="KW-0472">Membrane</keyword>
<sequence length="1017" mass="114367">MTQDHDQQGCVLLHSCINPLYEFRNHPLTLTLMEALTVLTAVVSACLAVQQWMAEQECKEVTLRELKKTVSRVCDLLVPLQDRIASTEESSPPTRSLLTPSVVACLQDLGETFMLTRDHLAIWQEKRKAKTVLLNFLSPSQITDQLREDERRLFQRLTILSFSLQLATLPELQAAPPPYTAQDSQSTSPLDCISSPEAKRFWKEAIGDDVHCVPGEEFCVAISQWLKVELDQTTRDTMLLHVDEYAVGGVTPSSFGRFVGSKPMRDTIAALHPMSEPDKFEEKNIDMTVKPMIVWIDDRPANNQYESEYARELGIVTITLLSTASAKAWIEANEGLLRNADRANRLRFISDNARFEHGPGSRERDFMNLSAGENILRYLRGRQYRAPVLIYCGASIAKTRYVQAFENAGSTVSSGVCLAFIDALHKGVVDDTAWKGFYMYKTRLSANSLVYLYGATWHVINSLLSVHVDITPSPESVAAGTSLCYKRSKFCVRLGVLVYLMDNMLTSSWPFPLLVATSLLSYLTFKHFEPSSLPSVIFLLGLVPGVFSIPLHQAFSGTIGLFLVPLVSWVSYVALLLFWTASYRLSPFHPLSRFPGPVLGKLTKVWSAWITWKGRRHIYIKDLHDFYGDVVRIGPNELSIRHPHVVQSVLGSPALPKGPSYDNRDQGGVSPLLFVKDLAEHAKRRKAWMHGFSTAALKGYQELIIENTQTLMETFRRRESEVVDISQWMNYFAFDSMGDMAFGHKFGLMNDGRDAHGYYHLVETGMRLATVLANIPWAIPFLRRLPGPASVTDKMRQFGRENVIRRMQSTSPQRDLFHCLLNEGDNEDDRPSIGEVAADGVLAVVAGSDTTATALSNLCNEALRLLPPILSGPQRTVPAGTEKMIGPFLIPSGTHIIIHTYSLHRDPRCFAPFPDTWWPERWLSDECRQIYEKPPQDQLPFALDHTTFIPFSYGPAKCVGKTLAIQEIRAVVCSMMQAFDMDGAHGYHEDLQSWEQCLQDGFVTIRGPLRVSLRSRR</sequence>
<gene>
    <name evidence="9" type="ORF">JAAARDRAFT_79518</name>
</gene>
<dbReference type="InterPro" id="IPR050121">
    <property type="entry name" value="Cytochrome_P450_monoxygenase"/>
</dbReference>
<evidence type="ECO:0000256" key="7">
    <source>
        <dbReference type="ARBA" id="ARBA00023033"/>
    </source>
</evidence>
<name>A0A067PQA3_9AGAM</name>
<dbReference type="InterPro" id="IPR036396">
    <property type="entry name" value="Cyt_P450_sf"/>
</dbReference>
<comment type="pathway">
    <text evidence="2">Secondary metabolite biosynthesis.</text>
</comment>
<evidence type="ECO:0000256" key="2">
    <source>
        <dbReference type="ARBA" id="ARBA00005179"/>
    </source>
</evidence>
<proteinExistence type="inferred from homology"/>
<dbReference type="HOGENOM" id="CLU_296663_0_0_1"/>
<dbReference type="Pfam" id="PF00067">
    <property type="entry name" value="p450"/>
    <property type="match status" value="1"/>
</dbReference>
<evidence type="ECO:0000256" key="8">
    <source>
        <dbReference type="SAM" id="Phobius"/>
    </source>
</evidence>
<feature type="transmembrane region" description="Helical" evidence="8">
    <location>
        <begin position="537"/>
        <end position="555"/>
    </location>
</feature>
<accession>A0A067PQA3</accession>
<dbReference type="AlphaFoldDB" id="A0A067PQA3"/>
<evidence type="ECO:0000256" key="3">
    <source>
        <dbReference type="ARBA" id="ARBA00010617"/>
    </source>
</evidence>
<keyword evidence="5" id="KW-0560">Oxidoreductase</keyword>
<keyword evidence="8" id="KW-1133">Transmembrane helix</keyword>
<reference evidence="10" key="1">
    <citation type="journal article" date="2014" name="Proc. Natl. Acad. Sci. U.S.A.">
        <title>Extensive sampling of basidiomycete genomes demonstrates inadequacy of the white-rot/brown-rot paradigm for wood decay fungi.</title>
        <authorList>
            <person name="Riley R."/>
            <person name="Salamov A.A."/>
            <person name="Brown D.W."/>
            <person name="Nagy L.G."/>
            <person name="Floudas D."/>
            <person name="Held B.W."/>
            <person name="Levasseur A."/>
            <person name="Lombard V."/>
            <person name="Morin E."/>
            <person name="Otillar R."/>
            <person name="Lindquist E.A."/>
            <person name="Sun H."/>
            <person name="LaButti K.M."/>
            <person name="Schmutz J."/>
            <person name="Jabbour D."/>
            <person name="Luo H."/>
            <person name="Baker S.E."/>
            <person name="Pisabarro A.G."/>
            <person name="Walton J.D."/>
            <person name="Blanchette R.A."/>
            <person name="Henrissat B."/>
            <person name="Martin F."/>
            <person name="Cullen D."/>
            <person name="Hibbett D.S."/>
            <person name="Grigoriev I.V."/>
        </authorList>
    </citation>
    <scope>NUCLEOTIDE SEQUENCE [LARGE SCALE GENOMIC DNA]</scope>
    <source>
        <strain evidence="10">MUCL 33604</strain>
    </source>
</reference>
<dbReference type="PANTHER" id="PTHR24305">
    <property type="entry name" value="CYTOCHROME P450"/>
    <property type="match status" value="1"/>
</dbReference>
<dbReference type="GO" id="GO:0004497">
    <property type="term" value="F:monooxygenase activity"/>
    <property type="evidence" value="ECO:0007669"/>
    <property type="project" value="UniProtKB-KW"/>
</dbReference>
<evidence type="ECO:0000256" key="6">
    <source>
        <dbReference type="ARBA" id="ARBA00023004"/>
    </source>
</evidence>
<comment type="cofactor">
    <cofactor evidence="1">
        <name>heme</name>
        <dbReference type="ChEBI" id="CHEBI:30413"/>
    </cofactor>
</comment>
<comment type="similarity">
    <text evidence="3">Belongs to the cytochrome P450 family.</text>
</comment>
<feature type="transmembrane region" description="Helical" evidence="8">
    <location>
        <begin position="561"/>
        <end position="583"/>
    </location>
</feature>
<keyword evidence="7" id="KW-0503">Monooxygenase</keyword>
<dbReference type="OrthoDB" id="6692864at2759"/>
<dbReference type="SUPFAM" id="SSF48264">
    <property type="entry name" value="Cytochrome P450"/>
    <property type="match status" value="1"/>
</dbReference>
<dbReference type="InParanoid" id="A0A067PQA3"/>
<dbReference type="Gene3D" id="1.10.630.10">
    <property type="entry name" value="Cytochrome P450"/>
    <property type="match status" value="2"/>
</dbReference>
<dbReference type="GO" id="GO:0020037">
    <property type="term" value="F:heme binding"/>
    <property type="evidence" value="ECO:0007669"/>
    <property type="project" value="InterPro"/>
</dbReference>
<dbReference type="InterPro" id="IPR001128">
    <property type="entry name" value="Cyt_P450"/>
</dbReference>
<keyword evidence="4" id="KW-0479">Metal-binding</keyword>
<dbReference type="PANTHER" id="PTHR24305:SF187">
    <property type="entry name" value="P450, PUTATIVE (EUROFUNG)-RELATED"/>
    <property type="match status" value="1"/>
</dbReference>
<keyword evidence="8" id="KW-0812">Transmembrane</keyword>
<organism evidence="9 10">
    <name type="scientific">Jaapia argillacea MUCL 33604</name>
    <dbReference type="NCBI Taxonomy" id="933084"/>
    <lineage>
        <taxon>Eukaryota</taxon>
        <taxon>Fungi</taxon>
        <taxon>Dikarya</taxon>
        <taxon>Basidiomycota</taxon>
        <taxon>Agaricomycotina</taxon>
        <taxon>Agaricomycetes</taxon>
        <taxon>Agaricomycetidae</taxon>
        <taxon>Jaapiales</taxon>
        <taxon>Jaapiaceae</taxon>
        <taxon>Jaapia</taxon>
    </lineage>
</organism>
<keyword evidence="10" id="KW-1185">Reference proteome</keyword>
<evidence type="ECO:0000256" key="1">
    <source>
        <dbReference type="ARBA" id="ARBA00001971"/>
    </source>
</evidence>
<dbReference type="GO" id="GO:0016020">
    <property type="term" value="C:membrane"/>
    <property type="evidence" value="ECO:0007669"/>
    <property type="project" value="UniProtKB-SubCell"/>
</dbReference>
<dbReference type="GO" id="GO:0016705">
    <property type="term" value="F:oxidoreductase activity, acting on paired donors, with incorporation or reduction of molecular oxygen"/>
    <property type="evidence" value="ECO:0007669"/>
    <property type="project" value="InterPro"/>
</dbReference>